<feature type="signal peptide" evidence="2">
    <location>
        <begin position="1"/>
        <end position="20"/>
    </location>
</feature>
<dbReference type="SMART" id="SM00028">
    <property type="entry name" value="TPR"/>
    <property type="match status" value="3"/>
</dbReference>
<dbReference type="EMBL" id="JAKEVY010000003">
    <property type="protein sequence ID" value="MCF1715867.1"/>
    <property type="molecule type" value="Genomic_DNA"/>
</dbReference>
<feature type="repeat" description="TPR" evidence="1">
    <location>
        <begin position="25"/>
        <end position="58"/>
    </location>
</feature>
<evidence type="ECO:0000256" key="2">
    <source>
        <dbReference type="SAM" id="SignalP"/>
    </source>
</evidence>
<sequence>MRKVLLLCCLIWLGSSIELAAQEDVKSLHANARKYMQESDYSNAVLVLNKALSLEPANADLQNDLLFTYYLARNYGKAMELGKQLVNTDKPDIRSFQLLGLTYRAIEENKEAEKLYKNGIRIHPNSGVLYNEFGEYLWAKEKFEAAVEQWEKGIAADPNYSGNYYNAAKHYYLTKDKIWALIYGEIFVNLESYSRRTPEIKELLLNGYKKYYGKMGELQPANPKNGFELTVSGIFDKHAGTVSSGISAASLTKLRSKFILDWYEKEPVAYPFRLFEYHRQLLREGYFEAYNQWLFGAAQNLPAFQQWSQANATTYEAFLQYQRGRVFKLPANQDYRFLDNKK</sequence>
<gene>
    <name evidence="3" type="ORF">L0U88_14605</name>
</gene>
<dbReference type="Pfam" id="PF14559">
    <property type="entry name" value="TPR_19"/>
    <property type="match status" value="1"/>
</dbReference>
<accession>A0ABS9BL83</accession>
<keyword evidence="1" id="KW-0802">TPR repeat</keyword>
<protein>
    <recommendedName>
        <fullName evidence="5">Tetratricopeptide repeat protein</fullName>
    </recommendedName>
</protein>
<dbReference type="SUPFAM" id="SSF48452">
    <property type="entry name" value="TPR-like"/>
    <property type="match status" value="1"/>
</dbReference>
<dbReference type="Gene3D" id="1.25.40.10">
    <property type="entry name" value="Tetratricopeptide repeat domain"/>
    <property type="match status" value="1"/>
</dbReference>
<proteinExistence type="predicted"/>
<comment type="caution">
    <text evidence="3">The sequence shown here is derived from an EMBL/GenBank/DDBJ whole genome shotgun (WGS) entry which is preliminary data.</text>
</comment>
<organism evidence="3 4">
    <name type="scientific">Flavihumibacter fluminis</name>
    <dbReference type="NCBI Taxonomy" id="2909236"/>
    <lineage>
        <taxon>Bacteria</taxon>
        <taxon>Pseudomonadati</taxon>
        <taxon>Bacteroidota</taxon>
        <taxon>Chitinophagia</taxon>
        <taxon>Chitinophagales</taxon>
        <taxon>Chitinophagaceae</taxon>
        <taxon>Flavihumibacter</taxon>
    </lineage>
</organism>
<dbReference type="PROSITE" id="PS50005">
    <property type="entry name" value="TPR"/>
    <property type="match status" value="3"/>
</dbReference>
<keyword evidence="2" id="KW-0732">Signal</keyword>
<name>A0ABS9BL83_9BACT</name>
<keyword evidence="4" id="KW-1185">Reference proteome</keyword>
<evidence type="ECO:0008006" key="5">
    <source>
        <dbReference type="Google" id="ProtNLM"/>
    </source>
</evidence>
<evidence type="ECO:0000313" key="4">
    <source>
        <dbReference type="Proteomes" id="UP001200145"/>
    </source>
</evidence>
<feature type="chain" id="PRO_5046348547" description="Tetratricopeptide repeat protein" evidence="2">
    <location>
        <begin position="21"/>
        <end position="342"/>
    </location>
</feature>
<reference evidence="3 4" key="1">
    <citation type="submission" date="2022-01" db="EMBL/GenBank/DDBJ databases">
        <title>Flavihumibacter sp. nov., isolated from sediment of a river.</title>
        <authorList>
            <person name="Liu H."/>
        </authorList>
    </citation>
    <scope>NUCLEOTIDE SEQUENCE [LARGE SCALE GENOMIC DNA]</scope>
    <source>
        <strain evidence="3 4">RY-1</strain>
    </source>
</reference>
<dbReference type="InterPro" id="IPR011990">
    <property type="entry name" value="TPR-like_helical_dom_sf"/>
</dbReference>
<evidence type="ECO:0000256" key="1">
    <source>
        <dbReference type="PROSITE-ProRule" id="PRU00339"/>
    </source>
</evidence>
<dbReference type="InterPro" id="IPR019734">
    <property type="entry name" value="TPR_rpt"/>
</dbReference>
<evidence type="ECO:0000313" key="3">
    <source>
        <dbReference type="EMBL" id="MCF1715867.1"/>
    </source>
</evidence>
<dbReference type="RefSeq" id="WP_234866815.1">
    <property type="nucleotide sequence ID" value="NZ_JAKEVY010000003.1"/>
</dbReference>
<feature type="repeat" description="TPR" evidence="1">
    <location>
        <begin position="127"/>
        <end position="160"/>
    </location>
</feature>
<feature type="repeat" description="TPR" evidence="1">
    <location>
        <begin position="93"/>
        <end position="126"/>
    </location>
</feature>
<dbReference type="Proteomes" id="UP001200145">
    <property type="component" value="Unassembled WGS sequence"/>
</dbReference>